<reference evidence="1 2" key="1">
    <citation type="submission" date="2021-08" db="EMBL/GenBank/DDBJ databases">
        <authorList>
            <person name="Peeters C."/>
        </authorList>
    </citation>
    <scope>NUCLEOTIDE SEQUENCE [LARGE SCALE GENOMIC DNA]</scope>
    <source>
        <strain evidence="1 2">LMG 32289</strain>
    </source>
</reference>
<protein>
    <submittedName>
        <fullName evidence="1">Uncharacterized protein</fullName>
    </submittedName>
</protein>
<sequence length="712" mass="79245">MTFTTSNAATAPRIISALEVQSAEAADARRANRNNMVDYAGIYQRVANNGVDIMVGGHQQDFEAVRSNPKMNDTEKGLEIVRQLTEKLIGAGSIERKEALAVKVVEAITAPDVMDADIGAITRASSSYDFDTPARQSLNISTEKDGIVSLHKSSEWDTCRAKAADSEGNHAVFNGKPVLKTDMRFEISPAGVSTQNGPMLRMDLMHWHHSGDATVPVARELSTPAQERTFLQWLKDVLSDFCGRAGIRFETGTLKRGQAVALAESRGDVGASKVRGGRDGQDHFTSANSGAFHAKKLLPGQQLASMARPQAWKAEALTQEINKIDRTIAGLTERKVLLLKSRDNLTQQIQEIRRGIAAHPENADVVSAIRRGERGQRTAINTAYAQLRQRGEIDFRDALRNGNEKIRELESVVRDGIADDDDEAQLNDLLNGREALQQAADAQHARVLDQLLGNVAVDQTENHLQQAYCDATKAQAIAKQQLELIEFSDAHLQYAIKAKEGISEKLSECDTELNFLNSNIKSLINSRNKYSFQEPNTIWPRTICAEPTSIKPHEIEKNRFRVDLPSLVRGRHEKFTLKNILDENLRYIWVAKPNPETGAIDISIGYEYKDDLGRRYGHPTLTLERNDPTKAGSAYIGGEIYAKNGVWFIDNDSGRFGQGNILERNKIRLGKRHMLQKICDQISNSTDLKFNVGITYSKHSLKRSIQHIWYGK</sequence>
<comment type="caution">
    <text evidence="1">The sequence shown here is derived from an EMBL/GenBank/DDBJ whole genome shotgun (WGS) entry which is preliminary data.</text>
</comment>
<accession>A0ABM8XZK4</accession>
<name>A0ABM8XZK4_9BURK</name>
<dbReference type="RefSeq" id="WP_223995202.1">
    <property type="nucleotide sequence ID" value="NZ_CAJZAG010000016.1"/>
</dbReference>
<dbReference type="EMBL" id="CAJZAG010000016">
    <property type="protein sequence ID" value="CAG9185884.1"/>
    <property type="molecule type" value="Genomic_DNA"/>
</dbReference>
<evidence type="ECO:0000313" key="1">
    <source>
        <dbReference type="EMBL" id="CAG9185884.1"/>
    </source>
</evidence>
<evidence type="ECO:0000313" key="2">
    <source>
        <dbReference type="Proteomes" id="UP000706525"/>
    </source>
</evidence>
<organism evidence="1 2">
    <name type="scientific">Cupriavidus pampae</name>
    <dbReference type="NCBI Taxonomy" id="659251"/>
    <lineage>
        <taxon>Bacteria</taxon>
        <taxon>Pseudomonadati</taxon>
        <taxon>Pseudomonadota</taxon>
        <taxon>Betaproteobacteria</taxon>
        <taxon>Burkholderiales</taxon>
        <taxon>Burkholderiaceae</taxon>
        <taxon>Cupriavidus</taxon>
    </lineage>
</organism>
<dbReference type="Proteomes" id="UP000706525">
    <property type="component" value="Unassembled WGS sequence"/>
</dbReference>
<proteinExistence type="predicted"/>
<gene>
    <name evidence="1" type="ORF">LMG32289_06143</name>
</gene>
<keyword evidence="2" id="KW-1185">Reference proteome</keyword>